<dbReference type="GO" id="GO:0005737">
    <property type="term" value="C:cytoplasm"/>
    <property type="evidence" value="ECO:0007669"/>
    <property type="project" value="UniProtKB-SubCell"/>
</dbReference>
<gene>
    <name evidence="13 16" type="primary">thrS</name>
    <name evidence="16" type="ORF">H9698_00645</name>
</gene>
<keyword evidence="10 13" id="KW-0648">Protein biosynthesis</keyword>
<dbReference type="InterPro" id="IPR002314">
    <property type="entry name" value="aa-tRNA-synt_IIb"/>
</dbReference>
<dbReference type="InterPro" id="IPR006195">
    <property type="entry name" value="aa-tRNA-synth_II"/>
</dbReference>
<evidence type="ECO:0000256" key="10">
    <source>
        <dbReference type="ARBA" id="ARBA00022917"/>
    </source>
</evidence>
<accession>A0A9D2Q3K8</accession>
<dbReference type="PROSITE" id="PS50862">
    <property type="entry name" value="AA_TRNA_LIGASE_II"/>
    <property type="match status" value="1"/>
</dbReference>
<dbReference type="PRINTS" id="PR01047">
    <property type="entry name" value="TRNASYNTHTHR"/>
</dbReference>
<dbReference type="GO" id="GO:0000049">
    <property type="term" value="F:tRNA binding"/>
    <property type="evidence" value="ECO:0007669"/>
    <property type="project" value="UniProtKB-KW"/>
</dbReference>
<dbReference type="Pfam" id="PF07973">
    <property type="entry name" value="tRNA_SAD"/>
    <property type="match status" value="1"/>
</dbReference>
<evidence type="ECO:0000256" key="11">
    <source>
        <dbReference type="ARBA" id="ARBA00023146"/>
    </source>
</evidence>
<feature type="domain" description="TGS" evidence="15">
    <location>
        <begin position="1"/>
        <end position="61"/>
    </location>
</feature>
<dbReference type="EC" id="6.1.1.3" evidence="13"/>
<dbReference type="Gene3D" id="3.30.930.10">
    <property type="entry name" value="Bira Bifunctional Protein, Domain 2"/>
    <property type="match status" value="1"/>
</dbReference>
<keyword evidence="2 13" id="KW-0963">Cytoplasm</keyword>
<dbReference type="InterPro" id="IPR047246">
    <property type="entry name" value="ThrRS_anticodon"/>
</dbReference>
<dbReference type="InterPro" id="IPR012676">
    <property type="entry name" value="TGS-like"/>
</dbReference>
<feature type="domain" description="Aminoacyl-transfer RNA synthetases class-II family profile" evidence="14">
    <location>
        <begin position="267"/>
        <end position="542"/>
    </location>
</feature>
<reference evidence="16" key="1">
    <citation type="journal article" date="2021" name="PeerJ">
        <title>Extensive microbial diversity within the chicken gut microbiome revealed by metagenomics and culture.</title>
        <authorList>
            <person name="Gilroy R."/>
            <person name="Ravi A."/>
            <person name="Getino M."/>
            <person name="Pursley I."/>
            <person name="Horton D.L."/>
            <person name="Alikhan N.F."/>
            <person name="Baker D."/>
            <person name="Gharbi K."/>
            <person name="Hall N."/>
            <person name="Watson M."/>
            <person name="Adriaenssens E.M."/>
            <person name="Foster-Nyarko E."/>
            <person name="Jarju S."/>
            <person name="Secka A."/>
            <person name="Antonio M."/>
            <person name="Oren A."/>
            <person name="Chaudhuri R.R."/>
            <person name="La Ragione R."/>
            <person name="Hildebrand F."/>
            <person name="Pallen M.J."/>
        </authorList>
    </citation>
    <scope>NUCLEOTIDE SEQUENCE</scope>
    <source>
        <strain evidence="16">5933</strain>
    </source>
</reference>
<dbReference type="InterPro" id="IPR002320">
    <property type="entry name" value="Thr-tRNA-ligase_IIa"/>
</dbReference>
<evidence type="ECO:0000256" key="3">
    <source>
        <dbReference type="ARBA" id="ARBA00022555"/>
    </source>
</evidence>
<dbReference type="Gene3D" id="3.10.20.30">
    <property type="match status" value="1"/>
</dbReference>
<dbReference type="SUPFAM" id="SSF55681">
    <property type="entry name" value="Class II aaRS and biotin synthetases"/>
    <property type="match status" value="1"/>
</dbReference>
<dbReference type="Pfam" id="PF02824">
    <property type="entry name" value="TGS"/>
    <property type="match status" value="1"/>
</dbReference>
<comment type="subunit">
    <text evidence="13">Homodimer.</text>
</comment>
<dbReference type="SUPFAM" id="SSF52954">
    <property type="entry name" value="Class II aaRS ABD-related"/>
    <property type="match status" value="1"/>
</dbReference>
<reference evidence="16" key="2">
    <citation type="submission" date="2021-04" db="EMBL/GenBank/DDBJ databases">
        <authorList>
            <person name="Gilroy R."/>
        </authorList>
    </citation>
    <scope>NUCLEOTIDE SEQUENCE</scope>
    <source>
        <strain evidence="16">5933</strain>
    </source>
</reference>
<dbReference type="FunFam" id="3.30.930.10:FF:000002">
    <property type="entry name" value="Threonine--tRNA ligase"/>
    <property type="match status" value="1"/>
</dbReference>
<evidence type="ECO:0000256" key="8">
    <source>
        <dbReference type="ARBA" id="ARBA00022840"/>
    </source>
</evidence>
<evidence type="ECO:0000259" key="14">
    <source>
        <dbReference type="PROSITE" id="PS50862"/>
    </source>
</evidence>
<feature type="binding site" evidence="13">
    <location>
        <position position="337"/>
    </location>
    <ligand>
        <name>Zn(2+)</name>
        <dbReference type="ChEBI" id="CHEBI:29105"/>
        <note>catalytic</note>
    </ligand>
</feature>
<comment type="cofactor">
    <cofactor evidence="13">
        <name>Zn(2+)</name>
        <dbReference type="ChEBI" id="CHEBI:29105"/>
    </cofactor>
    <text evidence="13">Binds 1 zinc ion per subunit.</text>
</comment>
<feature type="binding site" evidence="13">
    <location>
        <position position="519"/>
    </location>
    <ligand>
        <name>Zn(2+)</name>
        <dbReference type="ChEBI" id="CHEBI:29105"/>
        <note>catalytic</note>
    </ligand>
</feature>
<dbReference type="Gene3D" id="3.30.980.10">
    <property type="entry name" value="Threonyl-trna Synthetase, Chain A, domain 2"/>
    <property type="match status" value="1"/>
</dbReference>
<dbReference type="FunFam" id="3.40.50.800:FF:000001">
    <property type="entry name" value="Threonine--tRNA ligase"/>
    <property type="match status" value="1"/>
</dbReference>
<dbReference type="Gene3D" id="3.40.50.800">
    <property type="entry name" value="Anticodon-binding domain"/>
    <property type="match status" value="1"/>
</dbReference>
<evidence type="ECO:0000313" key="17">
    <source>
        <dbReference type="Proteomes" id="UP000823918"/>
    </source>
</evidence>
<dbReference type="Pfam" id="PF03129">
    <property type="entry name" value="HGTP_anticodon"/>
    <property type="match status" value="1"/>
</dbReference>
<dbReference type="EMBL" id="DWWA01000006">
    <property type="protein sequence ID" value="HJC71288.1"/>
    <property type="molecule type" value="Genomic_DNA"/>
</dbReference>
<keyword evidence="9 13" id="KW-0694">RNA-binding</keyword>
<comment type="caution">
    <text evidence="13">Lacks conserved residue(s) required for the propagation of feature annotation.</text>
</comment>
<evidence type="ECO:0000256" key="13">
    <source>
        <dbReference type="HAMAP-Rule" id="MF_00184"/>
    </source>
</evidence>
<keyword evidence="11 13" id="KW-0030">Aminoacyl-tRNA synthetase</keyword>
<comment type="catalytic activity">
    <reaction evidence="12 13">
        <text>tRNA(Thr) + L-threonine + ATP = L-threonyl-tRNA(Thr) + AMP + diphosphate + H(+)</text>
        <dbReference type="Rhea" id="RHEA:24624"/>
        <dbReference type="Rhea" id="RHEA-COMP:9670"/>
        <dbReference type="Rhea" id="RHEA-COMP:9704"/>
        <dbReference type="ChEBI" id="CHEBI:15378"/>
        <dbReference type="ChEBI" id="CHEBI:30616"/>
        <dbReference type="ChEBI" id="CHEBI:33019"/>
        <dbReference type="ChEBI" id="CHEBI:57926"/>
        <dbReference type="ChEBI" id="CHEBI:78442"/>
        <dbReference type="ChEBI" id="CHEBI:78534"/>
        <dbReference type="ChEBI" id="CHEBI:456215"/>
        <dbReference type="EC" id="6.1.1.3"/>
    </reaction>
</comment>
<evidence type="ECO:0000256" key="7">
    <source>
        <dbReference type="ARBA" id="ARBA00022833"/>
    </source>
</evidence>
<evidence type="ECO:0000313" key="16">
    <source>
        <dbReference type="EMBL" id="HJC71288.1"/>
    </source>
</evidence>
<dbReference type="CDD" id="cd00771">
    <property type="entry name" value="ThrRS_core"/>
    <property type="match status" value="1"/>
</dbReference>
<dbReference type="NCBIfam" id="TIGR04076">
    <property type="entry name" value="TIGR04076 family protein"/>
    <property type="match status" value="1"/>
</dbReference>
<dbReference type="Pfam" id="PF00587">
    <property type="entry name" value="tRNA-synt_2b"/>
    <property type="match status" value="1"/>
</dbReference>
<dbReference type="GO" id="GO:0005524">
    <property type="term" value="F:ATP binding"/>
    <property type="evidence" value="ECO:0007669"/>
    <property type="project" value="UniProtKB-UniRule"/>
</dbReference>
<dbReference type="InterPro" id="IPR012675">
    <property type="entry name" value="Beta-grasp_dom_sf"/>
</dbReference>
<dbReference type="GO" id="GO:0016740">
    <property type="term" value="F:transferase activity"/>
    <property type="evidence" value="ECO:0007669"/>
    <property type="project" value="UniProtKB-ARBA"/>
</dbReference>
<evidence type="ECO:0000259" key="15">
    <source>
        <dbReference type="PROSITE" id="PS51880"/>
    </source>
</evidence>
<dbReference type="GO" id="GO:0046872">
    <property type="term" value="F:metal ion binding"/>
    <property type="evidence" value="ECO:0007669"/>
    <property type="project" value="UniProtKB-KW"/>
</dbReference>
<dbReference type="SMART" id="SM00863">
    <property type="entry name" value="tRNA_SAD"/>
    <property type="match status" value="1"/>
</dbReference>
<name>A0A9D2Q3K8_9FIRM</name>
<keyword evidence="7 13" id="KW-0862">Zinc</keyword>
<dbReference type="GO" id="GO:0004829">
    <property type="term" value="F:threonine-tRNA ligase activity"/>
    <property type="evidence" value="ECO:0007669"/>
    <property type="project" value="UniProtKB-UniRule"/>
</dbReference>
<dbReference type="InterPro" id="IPR045864">
    <property type="entry name" value="aa-tRNA-synth_II/BPL/LPL"/>
</dbReference>
<dbReference type="PANTHER" id="PTHR11451:SF44">
    <property type="entry name" value="THREONINE--TRNA LIGASE, CHLOROPLASTIC_MITOCHONDRIAL 2"/>
    <property type="match status" value="1"/>
</dbReference>
<dbReference type="InterPro" id="IPR036621">
    <property type="entry name" value="Anticodon-bd_dom_sf"/>
</dbReference>
<keyword evidence="4 13" id="KW-0436">Ligase</keyword>
<dbReference type="AlphaFoldDB" id="A0A9D2Q3K8"/>
<comment type="similarity">
    <text evidence="1 13">Belongs to the class-II aminoacyl-tRNA synthetase family.</text>
</comment>
<dbReference type="InterPro" id="IPR033728">
    <property type="entry name" value="ThrRS_core"/>
</dbReference>
<dbReference type="GO" id="GO:0140096">
    <property type="term" value="F:catalytic activity, acting on a protein"/>
    <property type="evidence" value="ECO:0007669"/>
    <property type="project" value="UniProtKB-ARBA"/>
</dbReference>
<dbReference type="NCBIfam" id="TIGR00418">
    <property type="entry name" value="thrS"/>
    <property type="match status" value="1"/>
</dbReference>
<dbReference type="SUPFAM" id="SSF55186">
    <property type="entry name" value="ThrRS/AlaRS common domain"/>
    <property type="match status" value="1"/>
</dbReference>
<sequence length="738" mass="83576">MVKVTLKDGVVKEFEPGISAADIAKSIGMGLYKAACAVRINSEAKDLRTTVNEDCTMDILTFADDEGKHAFWHTAAHIMAQAIQHLYPEAHFGIGPALENGWYYDVGGTAPFTPDQFPAIEAEMKKIVKADLPIEQRIISLEEGRKLFANQPYKLELLEEYAEKGWELSVYTQGDYTDLCAGPHLMSTGAVKAVKLTNATSAYWRGDAKNDSLCRVYGVAFPKASELEEYVKQQEEALKRDHNKIGRELEYFTTVESIGQGLPVLLPKGARVIQLLQRFVEDEEQKRGYLLTKTPLMAKRDLYRISGHWDHYLDGMFVLGDPHDETKECFALRPMTCPFQYQVYLNRKRSYRDLPMRLGETSTLFRNEDSGEMHGLIRVRQFTISEGHLILRPDQLEEEFRGCLELANYMLETVGLKEDVSYRFSQWDPARSDKYEGTAEQWDAAQSTMQKILDHLGLEYKVGVDEAAFYGPKLDIQIKNVFGKEDTLITIQIDMLLAQKFGMVYIGEDGQEHTPYIIHRTSLGCYERTLALLLEKYAGALPVWLAPEQVRIIPISEAHRGYAKEVLEELEAIGVRATADCRDEKMGYKIRQAQMEKVPYMLVVGAQEMQDKTVAVRSRKEENGGTKTIEEFEIEVTGFLRGDHTEHYCRNGEEVGDKYTCTYGCPVNKEGYGICSKTMMMLYPLMEAVRSGGNLENLGGDGKYSKTIVCPDGCVMFRLTARPLGNENFHTGGFWKEP</sequence>
<keyword evidence="6 13" id="KW-0547">Nucleotide-binding</keyword>
<keyword evidence="3 13" id="KW-0820">tRNA-binding</keyword>
<keyword evidence="5 13" id="KW-0479">Metal-binding</keyword>
<dbReference type="InterPro" id="IPR004095">
    <property type="entry name" value="TGS"/>
</dbReference>
<evidence type="ECO:0000256" key="12">
    <source>
        <dbReference type="ARBA" id="ARBA00049515"/>
    </source>
</evidence>
<proteinExistence type="inferred from homology"/>
<dbReference type="Proteomes" id="UP000823918">
    <property type="component" value="Unassembled WGS sequence"/>
</dbReference>
<dbReference type="InterPro" id="IPR018163">
    <property type="entry name" value="Thr/Ala-tRNA-synth_IIc_edit"/>
</dbReference>
<dbReference type="PROSITE" id="PS51880">
    <property type="entry name" value="TGS"/>
    <property type="match status" value="1"/>
</dbReference>
<keyword evidence="8 13" id="KW-0067">ATP-binding</keyword>
<dbReference type="FunFam" id="3.30.980.10:FF:000005">
    <property type="entry name" value="Threonyl-tRNA synthetase, mitochondrial"/>
    <property type="match status" value="1"/>
</dbReference>
<organism evidence="16 17">
    <name type="scientific">Candidatus Ruthenibacterium merdavium</name>
    <dbReference type="NCBI Taxonomy" id="2838752"/>
    <lineage>
        <taxon>Bacteria</taxon>
        <taxon>Bacillati</taxon>
        <taxon>Bacillota</taxon>
        <taxon>Clostridia</taxon>
        <taxon>Eubacteriales</taxon>
        <taxon>Oscillospiraceae</taxon>
        <taxon>Ruthenibacterium</taxon>
    </lineage>
</organism>
<dbReference type="HAMAP" id="MF_00184">
    <property type="entry name" value="Thr_tRNA_synth"/>
    <property type="match status" value="1"/>
</dbReference>
<dbReference type="CDD" id="cd00860">
    <property type="entry name" value="ThrRS_anticodon"/>
    <property type="match status" value="1"/>
</dbReference>
<evidence type="ECO:0000256" key="1">
    <source>
        <dbReference type="ARBA" id="ARBA00008226"/>
    </source>
</evidence>
<evidence type="ECO:0000256" key="2">
    <source>
        <dbReference type="ARBA" id="ARBA00022490"/>
    </source>
</evidence>
<evidence type="ECO:0000256" key="9">
    <source>
        <dbReference type="ARBA" id="ARBA00022884"/>
    </source>
</evidence>
<dbReference type="InterPro" id="IPR012947">
    <property type="entry name" value="tRNA_SAD"/>
</dbReference>
<evidence type="ECO:0000256" key="4">
    <source>
        <dbReference type="ARBA" id="ARBA00022598"/>
    </source>
</evidence>
<dbReference type="InterPro" id="IPR004154">
    <property type="entry name" value="Anticodon-bd"/>
</dbReference>
<comment type="caution">
    <text evidence="16">The sequence shown here is derived from an EMBL/GenBank/DDBJ whole genome shotgun (WGS) entry which is preliminary data.</text>
</comment>
<dbReference type="InterPro" id="IPR023811">
    <property type="entry name" value="CHP04076"/>
</dbReference>
<dbReference type="SUPFAM" id="SSF81271">
    <property type="entry name" value="TGS-like"/>
    <property type="match status" value="1"/>
</dbReference>
<dbReference type="Gene3D" id="3.30.54.20">
    <property type="match status" value="1"/>
</dbReference>
<protein>
    <recommendedName>
        <fullName evidence="13">Threonine--tRNA ligase</fullName>
        <ecNumber evidence="13">6.1.1.3</ecNumber>
    </recommendedName>
    <alternativeName>
        <fullName evidence="13">Threonyl-tRNA synthetase</fullName>
        <shortName evidence="13">ThrRS</shortName>
    </alternativeName>
</protein>
<comment type="subcellular location">
    <subcellularLocation>
        <location evidence="13">Cytoplasm</location>
    </subcellularLocation>
</comment>
<dbReference type="PANTHER" id="PTHR11451">
    <property type="entry name" value="THREONINE-TRNA LIGASE"/>
    <property type="match status" value="1"/>
</dbReference>
<evidence type="ECO:0000256" key="5">
    <source>
        <dbReference type="ARBA" id="ARBA00022723"/>
    </source>
</evidence>
<evidence type="ECO:0000256" key="6">
    <source>
        <dbReference type="ARBA" id="ARBA00022741"/>
    </source>
</evidence>
<feature type="binding site" evidence="13">
    <location>
        <position position="388"/>
    </location>
    <ligand>
        <name>Zn(2+)</name>
        <dbReference type="ChEBI" id="CHEBI:29105"/>
        <note>catalytic</note>
    </ligand>
</feature>
<dbReference type="CDD" id="cd01667">
    <property type="entry name" value="TGS_ThrRS"/>
    <property type="match status" value="1"/>
</dbReference>
<dbReference type="GO" id="GO:0006435">
    <property type="term" value="P:threonyl-tRNA aminoacylation"/>
    <property type="evidence" value="ECO:0007669"/>
    <property type="project" value="UniProtKB-UniRule"/>
</dbReference>